<feature type="region of interest" description="Disordered" evidence="3">
    <location>
        <begin position="780"/>
        <end position="851"/>
    </location>
</feature>
<protein>
    <recommendedName>
        <fullName evidence="8">GED domain-containing protein</fullName>
    </recommendedName>
</protein>
<dbReference type="Pfam" id="PF01031">
    <property type="entry name" value="Dynamin_M"/>
    <property type="match status" value="1"/>
</dbReference>
<dbReference type="GO" id="GO:0005874">
    <property type="term" value="C:microtubule"/>
    <property type="evidence" value="ECO:0007669"/>
    <property type="project" value="TreeGrafter"/>
</dbReference>
<feature type="region of interest" description="Disordered" evidence="3">
    <location>
        <begin position="726"/>
        <end position="758"/>
    </location>
</feature>
<name>A0A1V6U0T1_9EURO</name>
<dbReference type="GO" id="GO:0016020">
    <property type="term" value="C:membrane"/>
    <property type="evidence" value="ECO:0007669"/>
    <property type="project" value="TreeGrafter"/>
</dbReference>
<organism evidence="6 7">
    <name type="scientific">Penicillium steckii</name>
    <dbReference type="NCBI Taxonomy" id="303698"/>
    <lineage>
        <taxon>Eukaryota</taxon>
        <taxon>Fungi</taxon>
        <taxon>Dikarya</taxon>
        <taxon>Ascomycota</taxon>
        <taxon>Pezizomycotina</taxon>
        <taxon>Eurotiomycetes</taxon>
        <taxon>Eurotiomycetidae</taxon>
        <taxon>Eurotiales</taxon>
        <taxon>Aspergillaceae</taxon>
        <taxon>Penicillium</taxon>
    </lineage>
</organism>
<dbReference type="CDD" id="cd08771">
    <property type="entry name" value="DLP_1"/>
    <property type="match status" value="1"/>
</dbReference>
<evidence type="ECO:0000313" key="7">
    <source>
        <dbReference type="Proteomes" id="UP000191285"/>
    </source>
</evidence>
<dbReference type="GO" id="GO:0016559">
    <property type="term" value="P:peroxisome fission"/>
    <property type="evidence" value="ECO:0007669"/>
    <property type="project" value="TreeGrafter"/>
</dbReference>
<dbReference type="Proteomes" id="UP000191285">
    <property type="component" value="Unassembled WGS sequence"/>
</dbReference>
<dbReference type="InterPro" id="IPR000375">
    <property type="entry name" value="Dynamin_stalk"/>
</dbReference>
<dbReference type="InterPro" id="IPR020850">
    <property type="entry name" value="GED_dom"/>
</dbReference>
<evidence type="ECO:0000259" key="4">
    <source>
        <dbReference type="PROSITE" id="PS51388"/>
    </source>
</evidence>
<reference evidence="7" key="1">
    <citation type="journal article" date="2017" name="Nat. Microbiol.">
        <title>Global analysis of biosynthetic gene clusters reveals vast potential of secondary metabolite production in Penicillium species.</title>
        <authorList>
            <person name="Nielsen J.C."/>
            <person name="Grijseels S."/>
            <person name="Prigent S."/>
            <person name="Ji B."/>
            <person name="Dainat J."/>
            <person name="Nielsen K.F."/>
            <person name="Frisvad J.C."/>
            <person name="Workman M."/>
            <person name="Nielsen J."/>
        </authorList>
    </citation>
    <scope>NUCLEOTIDE SEQUENCE [LARGE SCALE GENOMIC DNA]</scope>
    <source>
        <strain evidence="7">IBT 24891</strain>
    </source>
</reference>
<dbReference type="Gene3D" id="3.40.50.300">
    <property type="entry name" value="P-loop containing nucleotide triphosphate hydrolases"/>
    <property type="match status" value="1"/>
</dbReference>
<dbReference type="Pfam" id="PF00350">
    <property type="entry name" value="Dynamin_N"/>
    <property type="match status" value="1"/>
</dbReference>
<gene>
    <name evidence="6" type="ORF">PENSTE_c001G03869</name>
</gene>
<dbReference type="SMART" id="SM00053">
    <property type="entry name" value="DYNc"/>
    <property type="match status" value="1"/>
</dbReference>
<dbReference type="InterPro" id="IPR027417">
    <property type="entry name" value="P-loop_NTPase"/>
</dbReference>
<feature type="compositionally biased region" description="Low complexity" evidence="3">
    <location>
        <begin position="736"/>
        <end position="748"/>
    </location>
</feature>
<evidence type="ECO:0000259" key="5">
    <source>
        <dbReference type="PROSITE" id="PS51718"/>
    </source>
</evidence>
<dbReference type="GO" id="GO:0048312">
    <property type="term" value="P:intracellular distribution of mitochondria"/>
    <property type="evidence" value="ECO:0007669"/>
    <property type="project" value="TreeGrafter"/>
</dbReference>
<dbReference type="AlphaFoldDB" id="A0A1V6U0T1"/>
<dbReference type="PANTHER" id="PTHR11566:SF149">
    <property type="entry name" value="GTPASE, PUTATIVE (AFU_ORTHOLOGUE AFUA_6G11890)-RELATED"/>
    <property type="match status" value="1"/>
</dbReference>
<dbReference type="GO" id="GO:0003924">
    <property type="term" value="F:GTPase activity"/>
    <property type="evidence" value="ECO:0007669"/>
    <property type="project" value="InterPro"/>
</dbReference>
<dbReference type="FunFam" id="3.40.50.300:FF:001425">
    <property type="entry name" value="Dynamin GTPase, putative"/>
    <property type="match status" value="1"/>
</dbReference>
<feature type="compositionally biased region" description="Low complexity" evidence="3">
    <location>
        <begin position="837"/>
        <end position="851"/>
    </location>
</feature>
<feature type="domain" description="GED" evidence="4">
    <location>
        <begin position="616"/>
        <end position="707"/>
    </location>
</feature>
<keyword evidence="7" id="KW-1185">Reference proteome</keyword>
<dbReference type="InterPro" id="IPR045063">
    <property type="entry name" value="Dynamin_N"/>
</dbReference>
<proteinExistence type="predicted"/>
<dbReference type="PROSITE" id="PS51718">
    <property type="entry name" value="G_DYNAMIN_2"/>
    <property type="match status" value="1"/>
</dbReference>
<comment type="caution">
    <text evidence="6">The sequence shown here is derived from an EMBL/GenBank/DDBJ whole genome shotgun (WGS) entry which is preliminary data.</text>
</comment>
<feature type="domain" description="Dynamin-type G" evidence="5">
    <location>
        <begin position="34"/>
        <end position="323"/>
    </location>
</feature>
<dbReference type="InterPro" id="IPR022812">
    <property type="entry name" value="Dynamin"/>
</dbReference>
<dbReference type="InterPro" id="IPR030381">
    <property type="entry name" value="G_DYNAMIN_dom"/>
</dbReference>
<dbReference type="PROSITE" id="PS51388">
    <property type="entry name" value="GED"/>
    <property type="match status" value="1"/>
</dbReference>
<evidence type="ECO:0008006" key="8">
    <source>
        <dbReference type="Google" id="ProtNLM"/>
    </source>
</evidence>
<dbReference type="OrthoDB" id="415706at2759"/>
<dbReference type="GO" id="GO:0005525">
    <property type="term" value="F:GTP binding"/>
    <property type="evidence" value="ECO:0007669"/>
    <property type="project" value="InterPro"/>
</dbReference>
<sequence length="939" mass="104335">MPQAQKDAMEQLQSRQSQLLDTIDELRSIGAGGLVELPQIIVCGNQSSGKSSVLEAISRVRFPTKSDACTRFATEVILRRSFQSRVKVSIKPGPSKSNKEERKRLRSFTSEEFTNFDDLPQLIKEAQKHMGLSDSDPDSIEFSDDVLKVEISGPDKPDLTLVDLPGLYSSTSEEQTKEGMAIVRKLTEGYMQNKRSIILAVISAKMDFHLQAVLNIAQHFDEKYERVLGIITQPDTLQEGEEQEGNYLRILRNEKTHLQLGWHCLCNRSFKTKDSSDDERDERERKFFEKGSWSSVSRDLVGIDSLRKRLSKCLFNHICRNLPTLVADIESKILDREERIAKLGQERSSIQDQRSYLIDISSGFERITSQALSGMYDDAFFEGFGKSPSTDERFRRLRAITRMLHEYFYNAMITHGNRRQIVGFMGSSDHSSIPVDETNPYMNISEPMQIGRASLEQELAREARNCRGLELPGNSSHLLVGSLFRDQASPWVKIAHSHLMNCWDSVRYFVSQVLMHLTDEHTLFALTNTIIGPELEKIRDSLESKLEELTLNLKSGHPLPVGREFLSKINETRLSRHTDALESRLIISKGDAGRYSISDIRKATADLQSSTDLFAAGDIINQMQSYYDTALVVFVDNIVVLAVENCLLRPLRKIFTSKMVTGMSDDQIKEIAAEPQETRDERLQMTIDLKLLRGGKRALSIFSASGLEHNAPSLFGSHFDTGVSSPLPVRTGADLKTSSSTKGEASSSPEKRWASPFGGVSTGPLAESLFNTSSRVNNPFPKMKGFGNPTSDASPKPPAQSYKPFGAHPGFGNLPKADASVEAGRSSPAPTGSLFGNNSSQSSTPNNSSTLFGSGISGGFGGFGGSTFNSTNQTSGDKNAPANKYPDTKNAFQPVKIKHDDTTTWGYDVSMYNSISCQPKFASYSPEELRLGDYYRGQI</sequence>
<accession>A0A1V6U0T1</accession>
<dbReference type="PRINTS" id="PR00195">
    <property type="entry name" value="DYNAMIN"/>
</dbReference>
<evidence type="ECO:0000256" key="3">
    <source>
        <dbReference type="SAM" id="MobiDB-lite"/>
    </source>
</evidence>
<dbReference type="GO" id="GO:0006897">
    <property type="term" value="P:endocytosis"/>
    <property type="evidence" value="ECO:0007669"/>
    <property type="project" value="TreeGrafter"/>
</dbReference>
<feature type="region of interest" description="Disordered" evidence="3">
    <location>
        <begin position="867"/>
        <end position="895"/>
    </location>
</feature>
<evidence type="ECO:0000256" key="1">
    <source>
        <dbReference type="ARBA" id="ARBA00022741"/>
    </source>
</evidence>
<dbReference type="PANTHER" id="PTHR11566">
    <property type="entry name" value="DYNAMIN"/>
    <property type="match status" value="1"/>
</dbReference>
<keyword evidence="1" id="KW-0547">Nucleotide-binding</keyword>
<keyword evidence="2" id="KW-0342">GTP-binding</keyword>
<dbReference type="GO" id="GO:0008017">
    <property type="term" value="F:microtubule binding"/>
    <property type="evidence" value="ECO:0007669"/>
    <property type="project" value="TreeGrafter"/>
</dbReference>
<dbReference type="GO" id="GO:0005739">
    <property type="term" value="C:mitochondrion"/>
    <property type="evidence" value="ECO:0007669"/>
    <property type="project" value="TreeGrafter"/>
</dbReference>
<dbReference type="STRING" id="303698.A0A1V6U0T1"/>
<dbReference type="GO" id="GO:0000266">
    <property type="term" value="P:mitochondrial fission"/>
    <property type="evidence" value="ECO:0007669"/>
    <property type="project" value="TreeGrafter"/>
</dbReference>
<evidence type="ECO:0000256" key="2">
    <source>
        <dbReference type="ARBA" id="ARBA00023134"/>
    </source>
</evidence>
<evidence type="ECO:0000313" key="6">
    <source>
        <dbReference type="EMBL" id="OQE32152.1"/>
    </source>
</evidence>
<dbReference type="SUPFAM" id="SSF52540">
    <property type="entry name" value="P-loop containing nucleoside triphosphate hydrolases"/>
    <property type="match status" value="1"/>
</dbReference>
<dbReference type="EMBL" id="MLKD01000001">
    <property type="protein sequence ID" value="OQE32152.1"/>
    <property type="molecule type" value="Genomic_DNA"/>
</dbReference>
<dbReference type="InterPro" id="IPR001401">
    <property type="entry name" value="Dynamin_GTPase"/>
</dbReference>